<comment type="caution">
    <text evidence="1">The sequence shown here is derived from an EMBL/GenBank/DDBJ whole genome shotgun (WGS) entry which is preliminary data.</text>
</comment>
<gene>
    <name evidence="1" type="ORF">EF806_01860</name>
</gene>
<proteinExistence type="predicted"/>
<evidence type="ECO:0000313" key="2">
    <source>
        <dbReference type="Proteomes" id="UP000317158"/>
    </source>
</evidence>
<dbReference type="Proteomes" id="UP000317158">
    <property type="component" value="Unassembled WGS sequence"/>
</dbReference>
<sequence length="210" mass="24929">MEEIRIEKPTVDEYKGRRKIIYIPLIHTWEDAPIEYTELVKGYWNEVREQLKKLTAKLGGVDKIYHEFFYSQGENELSSLKEINENSYDIIKKFVITGAKLIQTEDKDISEACIDWERCLTIGLINNEVRSKVSEFYIETSNKRYRFVAEMIDKTLGEDEIGIIFFGENHRIPFSEEIEVFNLTPRKLDDIHNWFRDNLSKMQSLFNTKK</sequence>
<reference evidence="1 2" key="1">
    <citation type="journal article" date="2019" name="Nat. Microbiol.">
        <title>Wide diversity of methane and short-chain alkane metabolisms in uncultured archaea.</title>
        <authorList>
            <person name="Borrel G."/>
            <person name="Adam P.S."/>
            <person name="McKay L.J."/>
            <person name="Chen L.X."/>
            <person name="Sierra-Garcia I.N."/>
            <person name="Sieber C.M."/>
            <person name="Letourneur Q."/>
            <person name="Ghozlane A."/>
            <person name="Andersen G.L."/>
            <person name="Li W.J."/>
            <person name="Hallam S.J."/>
            <person name="Muyzer G."/>
            <person name="de Oliveira V.M."/>
            <person name="Inskeep W.P."/>
            <person name="Banfield J.F."/>
            <person name="Gribaldo S."/>
        </authorList>
    </citation>
    <scope>NUCLEOTIDE SEQUENCE [LARGE SCALE GENOMIC DNA]</scope>
    <source>
        <strain evidence="1">NM1a</strain>
    </source>
</reference>
<dbReference type="EMBL" id="RXIF01000004">
    <property type="protein sequence ID" value="RZN64820.1"/>
    <property type="molecule type" value="Genomic_DNA"/>
</dbReference>
<accession>A0A520KSU2</accession>
<evidence type="ECO:0000313" key="1">
    <source>
        <dbReference type="EMBL" id="RZN64820.1"/>
    </source>
</evidence>
<organism evidence="1 2">
    <name type="scientific">Methanoliparum thermophilum</name>
    <dbReference type="NCBI Taxonomy" id="2491083"/>
    <lineage>
        <taxon>Archaea</taxon>
        <taxon>Methanobacteriati</taxon>
        <taxon>Methanobacteriota</taxon>
        <taxon>Candidatus Methanoliparia</taxon>
        <taxon>Candidatus Methanoliparales</taxon>
        <taxon>Candidatus Methanoliparaceae</taxon>
        <taxon>Candidatus Methanoliparum</taxon>
    </lineage>
</organism>
<dbReference type="AlphaFoldDB" id="A0A520KSU2"/>
<name>A0A520KSU2_METT2</name>
<protein>
    <submittedName>
        <fullName evidence="1">Uncharacterized protein</fullName>
    </submittedName>
</protein>